<feature type="transmembrane region" description="Helical" evidence="1">
    <location>
        <begin position="12"/>
        <end position="35"/>
    </location>
</feature>
<comment type="caution">
    <text evidence="2">The sequence shown here is derived from an EMBL/GenBank/DDBJ whole genome shotgun (WGS) entry which is preliminary data.</text>
</comment>
<accession>A0A5J4PQL7</accession>
<reference evidence="2 3" key="1">
    <citation type="submission" date="2019-03" db="EMBL/GenBank/DDBJ databases">
        <title>Single cell metagenomics reveals metabolic interactions within the superorganism composed of flagellate Streblomastix strix and complex community of Bacteroidetes bacteria on its surface.</title>
        <authorList>
            <person name="Treitli S.C."/>
            <person name="Kolisko M."/>
            <person name="Husnik F."/>
            <person name="Keeling P."/>
            <person name="Hampl V."/>
        </authorList>
    </citation>
    <scope>NUCLEOTIDE SEQUENCE [LARGE SCALE GENOMIC DNA]</scope>
    <source>
        <strain evidence="2">ST1C</strain>
    </source>
</reference>
<sequence length="63" mass="7188">ILKSIWFRMALLYMYNGCSRIRMLGTVVILFGLLGGEMRRRGLVKCLNLQVQLSVSPRSNRAS</sequence>
<keyword evidence="1" id="KW-0472">Membrane</keyword>
<dbReference type="AlphaFoldDB" id="A0A5J4PQL7"/>
<proteinExistence type="predicted"/>
<feature type="non-terminal residue" evidence="2">
    <location>
        <position position="1"/>
    </location>
</feature>
<keyword evidence="1" id="KW-1133">Transmembrane helix</keyword>
<organism evidence="2 3">
    <name type="scientific">Streblomastix strix</name>
    <dbReference type="NCBI Taxonomy" id="222440"/>
    <lineage>
        <taxon>Eukaryota</taxon>
        <taxon>Metamonada</taxon>
        <taxon>Preaxostyla</taxon>
        <taxon>Oxymonadida</taxon>
        <taxon>Streblomastigidae</taxon>
        <taxon>Streblomastix</taxon>
    </lineage>
</organism>
<evidence type="ECO:0000313" key="3">
    <source>
        <dbReference type="Proteomes" id="UP000324800"/>
    </source>
</evidence>
<evidence type="ECO:0000256" key="1">
    <source>
        <dbReference type="SAM" id="Phobius"/>
    </source>
</evidence>
<gene>
    <name evidence="2" type="ORF">EZS28_056240</name>
</gene>
<keyword evidence="1" id="KW-0812">Transmembrane</keyword>
<protein>
    <submittedName>
        <fullName evidence="2">Uncharacterized protein</fullName>
    </submittedName>
</protein>
<dbReference type="Proteomes" id="UP000324800">
    <property type="component" value="Unassembled WGS sequence"/>
</dbReference>
<evidence type="ECO:0000313" key="2">
    <source>
        <dbReference type="EMBL" id="KAA6310814.1"/>
    </source>
</evidence>
<dbReference type="EMBL" id="SNRW01049563">
    <property type="protein sequence ID" value="KAA6310814.1"/>
    <property type="molecule type" value="Genomic_DNA"/>
</dbReference>
<name>A0A5J4PQL7_9EUKA</name>